<keyword evidence="2" id="KW-0614">Plasmid</keyword>
<reference evidence="2 3" key="2">
    <citation type="journal article" date="2010" name="Stand. Genomic Sci.">
        <title>Complete genome sequence of Alicyclobacillus acidocaldarius type strain (104-IA).</title>
        <authorList>
            <person name="Mavromatis K."/>
            <person name="Sikorski J."/>
            <person name="Lapidus A."/>
            <person name="Glavina Del Rio T."/>
            <person name="Copeland A."/>
            <person name="Tice H."/>
            <person name="Cheng J.F."/>
            <person name="Lucas S."/>
            <person name="Chen F."/>
            <person name="Nolan M."/>
            <person name="Bruce D."/>
            <person name="Goodwin L."/>
            <person name="Pitluck S."/>
            <person name="Ivanova N."/>
            <person name="Ovchinnikova G."/>
            <person name="Pati A."/>
            <person name="Chen A."/>
            <person name="Palaniappan K."/>
            <person name="Land M."/>
            <person name="Hauser L."/>
            <person name="Chang Y.J."/>
            <person name="Jeffries C.D."/>
            <person name="Chain P."/>
            <person name="Meincke L."/>
            <person name="Sims D."/>
            <person name="Chertkov O."/>
            <person name="Han C."/>
            <person name="Brettin T."/>
            <person name="Detter J.C."/>
            <person name="Wahrenburg C."/>
            <person name="Rohde M."/>
            <person name="Pukall R."/>
            <person name="Goker M."/>
            <person name="Bristow J."/>
            <person name="Eisen J.A."/>
            <person name="Markowitz V."/>
            <person name="Hugenholtz P."/>
            <person name="Klenk H.P."/>
            <person name="Kyrpides N.C."/>
        </authorList>
    </citation>
    <scope>NUCLEOTIDE SEQUENCE [LARGE SCALE GENOMIC DNA]</scope>
    <source>
        <strain evidence="3">ATCC 27009 / DSM 446 / BCRC 14685 / JCM 5260 / KCTC 1825 / NBRC 15652 / NCIMB 11725 / NRRL B-14509 / 104-IA</strain>
        <plasmid evidence="2 3">pAACI01</plasmid>
    </source>
</reference>
<accession>C8WYD9</accession>
<dbReference type="KEGG" id="aac:Aaci_3030"/>
<geneLocation type="plasmid" evidence="2 3">
    <name>pAACI01</name>
</geneLocation>
<evidence type="ECO:0000313" key="2">
    <source>
        <dbReference type="EMBL" id="ACV60033.1"/>
    </source>
</evidence>
<dbReference type="EMBL" id="CP001728">
    <property type="protein sequence ID" value="ACV60033.1"/>
    <property type="molecule type" value="Genomic_DNA"/>
</dbReference>
<dbReference type="RefSeq" id="WP_015759759.1">
    <property type="nucleotide sequence ID" value="NC_013206.1"/>
</dbReference>
<dbReference type="AlphaFoldDB" id="C8WYD9"/>
<dbReference type="Proteomes" id="UP000001917">
    <property type="component" value="Plasmid pAACI01"/>
</dbReference>
<organism evidence="2 3">
    <name type="scientific">Alicyclobacillus acidocaldarius subsp. acidocaldarius (strain ATCC 27009 / DSM 446 / BCRC 14685 / JCM 5260 / KCTC 1825 / NBRC 15652 / NCIMB 11725 / NRRL B-14509 / 104-IA)</name>
    <name type="common">Bacillus acidocaldarius</name>
    <dbReference type="NCBI Taxonomy" id="521098"/>
    <lineage>
        <taxon>Bacteria</taxon>
        <taxon>Bacillati</taxon>
        <taxon>Bacillota</taxon>
        <taxon>Bacilli</taxon>
        <taxon>Bacillales</taxon>
        <taxon>Alicyclobacillaceae</taxon>
        <taxon>Alicyclobacillus</taxon>
    </lineage>
</organism>
<evidence type="ECO:0000256" key="1">
    <source>
        <dbReference type="SAM" id="MobiDB-lite"/>
    </source>
</evidence>
<keyword evidence="3" id="KW-1185">Reference proteome</keyword>
<sequence length="435" mass="51307">MHKEGDLLVVDTWTGREERFSYDEASAKRSEWLSQYENRERYRFYCLCRGHERIRLHLVKREHWHLASNPGQARLHAPHCGFYRNEVVRIVERRKKQFGIETVETVNEKGERVASLIFHVDDFFSADQEQTEEHEPPTPNMSSAAETERTILPEKRIIVRGERKERGKLTFSGFLREWYRVGLQWYEHHQQRQAKNVSELLYGMWRVMLDGTITFHDGKDPRALLFIPNRYVEPWHGERQKIVVGQLGDRSRSGSGEFWRVDGIYAKGTSLRANWNVLVSEVHLCPNPHIGALVALRVKHETDQLMSVCPAKQALIVERDGCAWVDSLVEYQFHEILMNGLQRRPDVKVEKPLEGLVEYDGRRPDYVLRMEGKPPLIIEIWGMSGKTDYDESKEKRQAFYRQLEKRGELRFLEWDSRNPRERAAVLRNIGLWMKK</sequence>
<name>C8WYD9_ALIAD</name>
<dbReference type="HOGENOM" id="CLU_629514_0_0_9"/>
<reference evidence="3" key="1">
    <citation type="submission" date="2009-09" db="EMBL/GenBank/DDBJ databases">
        <title>The complete plasmid1 of Alicyclobacillus acidocaldarius subsp. acidocaldarius DSM 446.</title>
        <authorList>
            <consortium name="US DOE Joint Genome Institute (JGI-PGF)"/>
            <person name="Lucas S."/>
            <person name="Copeland A."/>
            <person name="Lapidus A."/>
            <person name="Glavina del Rio T."/>
            <person name="Dalin E."/>
            <person name="Tice H."/>
            <person name="Bruce D."/>
            <person name="Goodwin L."/>
            <person name="Pitluck S."/>
            <person name="Kyrpides N."/>
            <person name="Mavromatis K."/>
            <person name="Ivanova N."/>
            <person name="Ovchinnikova G."/>
            <person name="Chertkov O."/>
            <person name="Sims D."/>
            <person name="Brettin T."/>
            <person name="Detter J.C."/>
            <person name="Han C."/>
            <person name="Larimer F."/>
            <person name="Land M."/>
            <person name="Hauser L."/>
            <person name="Markowitz V."/>
            <person name="Cheng J.-F."/>
            <person name="Hugenholtz P."/>
            <person name="Woyke T."/>
            <person name="Wu D."/>
            <person name="Pukall R."/>
            <person name="Klenk H.-P."/>
            <person name="Eisen J.A."/>
        </authorList>
    </citation>
    <scope>NUCLEOTIDE SEQUENCE [LARGE SCALE GENOMIC DNA]</scope>
    <source>
        <strain evidence="3">ATCC 27009 / DSM 446 / BCRC 14685 / JCM 5260 / KCTC 1825 / NBRC 15652 / NCIMB 11725 / NRRL B-14509 / 104-IA</strain>
        <plasmid evidence="3">pAACI01</plasmid>
    </source>
</reference>
<evidence type="ECO:0000313" key="3">
    <source>
        <dbReference type="Proteomes" id="UP000001917"/>
    </source>
</evidence>
<feature type="region of interest" description="Disordered" evidence="1">
    <location>
        <begin position="128"/>
        <end position="147"/>
    </location>
</feature>
<protein>
    <submittedName>
        <fullName evidence="2">Uncharacterized protein</fullName>
    </submittedName>
</protein>
<gene>
    <name evidence="2" type="ordered locus">Aaci_3030</name>
</gene>
<proteinExistence type="predicted"/>